<dbReference type="RefSeq" id="WP_186996625.1">
    <property type="nucleotide sequence ID" value="NZ_JACOQK010000001.1"/>
</dbReference>
<organism evidence="2 3">
    <name type="scientific">Clostridium facile</name>
    <dbReference type="NCBI Taxonomy" id="2763035"/>
    <lineage>
        <taxon>Bacteria</taxon>
        <taxon>Bacillati</taxon>
        <taxon>Bacillota</taxon>
        <taxon>Clostridia</taxon>
        <taxon>Eubacteriales</taxon>
        <taxon>Clostridiaceae</taxon>
        <taxon>Clostridium</taxon>
    </lineage>
</organism>
<proteinExistence type="predicted"/>
<feature type="region of interest" description="Disordered" evidence="1">
    <location>
        <begin position="107"/>
        <end position="129"/>
    </location>
</feature>
<dbReference type="Proteomes" id="UP000649151">
    <property type="component" value="Unassembled WGS sequence"/>
</dbReference>
<accession>A0ABR7IRY3</accession>
<evidence type="ECO:0000256" key="1">
    <source>
        <dbReference type="SAM" id="MobiDB-lite"/>
    </source>
</evidence>
<keyword evidence="3" id="KW-1185">Reference proteome</keyword>
<feature type="region of interest" description="Disordered" evidence="1">
    <location>
        <begin position="168"/>
        <end position="191"/>
    </location>
</feature>
<sequence>MSLSQDDALQRQIESYKQQLMQMYQRRPKSLEKEQPVVPTIVSPSKDEGSYYSGTEFQDNNLKVGYLKITTTIARRAIPIEGARCVVSKDIGGGRRIFYDVYTDEDGSTEKLPLPAPDKSFSEQPESDHRVSASYDIEVTKPGFVPVTDLNVPIFDGILSIQSVNLIPDTNSNQNPDPIIIDESYPSDERR</sequence>
<name>A0ABR7IRY3_9CLOT</name>
<protein>
    <submittedName>
        <fullName evidence="2">Uncharacterized protein</fullName>
    </submittedName>
</protein>
<gene>
    <name evidence="2" type="ORF">H8Z77_07355</name>
</gene>
<evidence type="ECO:0000313" key="3">
    <source>
        <dbReference type="Proteomes" id="UP000649151"/>
    </source>
</evidence>
<reference evidence="2 3" key="1">
    <citation type="submission" date="2020-08" db="EMBL/GenBank/DDBJ databases">
        <title>Genome public.</title>
        <authorList>
            <person name="Liu C."/>
            <person name="Sun Q."/>
        </authorList>
    </citation>
    <scope>NUCLEOTIDE SEQUENCE [LARGE SCALE GENOMIC DNA]</scope>
    <source>
        <strain evidence="2 3">NSJ-27</strain>
    </source>
</reference>
<comment type="caution">
    <text evidence="2">The sequence shown here is derived from an EMBL/GenBank/DDBJ whole genome shotgun (WGS) entry which is preliminary data.</text>
</comment>
<dbReference type="EMBL" id="JACOQK010000001">
    <property type="protein sequence ID" value="MBC5787833.1"/>
    <property type="molecule type" value="Genomic_DNA"/>
</dbReference>
<evidence type="ECO:0000313" key="2">
    <source>
        <dbReference type="EMBL" id="MBC5787833.1"/>
    </source>
</evidence>